<dbReference type="NCBIfam" id="NF004741">
    <property type="entry name" value="PRK06076.1-2"/>
    <property type="match status" value="1"/>
</dbReference>
<evidence type="ECO:0000313" key="7">
    <source>
        <dbReference type="EMBL" id="SDG08549.1"/>
    </source>
</evidence>
<feature type="transmembrane region" description="Helical" evidence="5">
    <location>
        <begin position="211"/>
        <end position="230"/>
    </location>
</feature>
<dbReference type="OrthoDB" id="9803734at2"/>
<keyword evidence="3 5" id="KW-1133">Transmembrane helix</keyword>
<dbReference type="GO" id="GO:0016655">
    <property type="term" value="F:oxidoreductase activity, acting on NAD(P)H, quinone or similar compound as acceptor"/>
    <property type="evidence" value="ECO:0007669"/>
    <property type="project" value="UniProtKB-UniRule"/>
</dbReference>
<feature type="transmembrane region" description="Helical" evidence="5">
    <location>
        <begin position="183"/>
        <end position="205"/>
    </location>
</feature>
<feature type="transmembrane region" description="Helical" evidence="5">
    <location>
        <begin position="141"/>
        <end position="162"/>
    </location>
</feature>
<keyword evidence="5" id="KW-1278">Translocase</keyword>
<evidence type="ECO:0000313" key="8">
    <source>
        <dbReference type="Proteomes" id="UP000198656"/>
    </source>
</evidence>
<reference evidence="8" key="1">
    <citation type="submission" date="2016-10" db="EMBL/GenBank/DDBJ databases">
        <authorList>
            <person name="Varghese N."/>
            <person name="Submissions S."/>
        </authorList>
    </citation>
    <scope>NUCLEOTIDE SEQUENCE [LARGE SCALE GENOMIC DNA]</scope>
    <source>
        <strain evidence="8">DSM 8344</strain>
    </source>
</reference>
<keyword evidence="5" id="KW-1003">Cell membrane</keyword>
<dbReference type="HAMAP" id="MF_01350">
    <property type="entry name" value="NDH1_NuoH"/>
    <property type="match status" value="1"/>
</dbReference>
<accession>A0A1G7REE6</accession>
<feature type="transmembrane region" description="Helical" evidence="5">
    <location>
        <begin position="327"/>
        <end position="349"/>
    </location>
</feature>
<dbReference type="GO" id="GO:0005886">
    <property type="term" value="C:plasma membrane"/>
    <property type="evidence" value="ECO:0007669"/>
    <property type="project" value="UniProtKB-SubCell"/>
</dbReference>
<keyword evidence="5" id="KW-0830">Ubiquinone</keyword>
<sequence>METLKYLMETLNNLFLIIAEFIRGLFADPHSVWANLTMNVINFIIVVIIVVLAALILILLERKVAGWTSQRPGPNRLGPRGWFQTIADALKLMGKEDVTPAGADKFIFKIAPMIIFCLPMMTLAVIPYGRGMAPIDIDLGIFYFVAISSISTLCFLMAGWGSNNKYSLLGGMRAVAQMISYEIPLLFSLLGVVMITQSFNLGVIVEAQDTIPFIVLQPIAFVIFMIAGLAELNRAPFDLVEADQEVVAGPFTEYTGLRWGLFFLGEYGNMTAMSALAATVFLGGWQGPGFLPGYVWFFMKVGVMIFIMMWVRWTFPRIRIDHLMHLAWKVLLPLSIVNILLTGLGIYIYRFVMGG</sequence>
<protein>
    <recommendedName>
        <fullName evidence="5">NADH-quinone oxidoreductase subunit H</fullName>
        <ecNumber evidence="5">7.1.1.-</ecNumber>
    </recommendedName>
    <alternativeName>
        <fullName evidence="5">NADH dehydrogenase I subunit H</fullName>
    </alternativeName>
    <alternativeName>
        <fullName evidence="5">NDH-1 subunit H</fullName>
    </alternativeName>
</protein>
<keyword evidence="4 5" id="KW-0472">Membrane</keyword>
<keyword evidence="5 6" id="KW-0520">NAD</keyword>
<gene>
    <name evidence="5" type="primary">nuoH</name>
    <name evidence="7" type="ORF">SAMN05443529_10143</name>
</gene>
<evidence type="ECO:0000256" key="2">
    <source>
        <dbReference type="ARBA" id="ARBA00022692"/>
    </source>
</evidence>
<keyword evidence="5" id="KW-0874">Quinone</keyword>
<name>A0A1G7REE6_9FIRM</name>
<dbReference type="STRING" id="1121419.SAMN05443529_10143"/>
<keyword evidence="2 5" id="KW-0812">Transmembrane</keyword>
<evidence type="ECO:0000256" key="5">
    <source>
        <dbReference type="HAMAP-Rule" id="MF_01350"/>
    </source>
</evidence>
<keyword evidence="8" id="KW-1185">Reference proteome</keyword>
<dbReference type="PANTHER" id="PTHR11432:SF3">
    <property type="entry name" value="NADH-UBIQUINONE OXIDOREDUCTASE CHAIN 1"/>
    <property type="match status" value="1"/>
</dbReference>
<dbReference type="Proteomes" id="UP000198656">
    <property type="component" value="Unassembled WGS sequence"/>
</dbReference>
<evidence type="ECO:0000256" key="1">
    <source>
        <dbReference type="ARBA" id="ARBA00004141"/>
    </source>
</evidence>
<feature type="transmembrane region" description="Helical" evidence="5">
    <location>
        <begin position="267"/>
        <end position="287"/>
    </location>
</feature>
<comment type="subunit">
    <text evidence="5">NDH-1 is composed of 14 different subunits. Subunits NuoA, H, J, K, L, M, N constitute the membrane sector of the complex.</text>
</comment>
<comment type="catalytic activity">
    <reaction evidence="5">
        <text>a quinone + NADH + 5 H(+)(in) = a quinol + NAD(+) + 4 H(+)(out)</text>
        <dbReference type="Rhea" id="RHEA:57888"/>
        <dbReference type="ChEBI" id="CHEBI:15378"/>
        <dbReference type="ChEBI" id="CHEBI:24646"/>
        <dbReference type="ChEBI" id="CHEBI:57540"/>
        <dbReference type="ChEBI" id="CHEBI:57945"/>
        <dbReference type="ChEBI" id="CHEBI:132124"/>
    </reaction>
</comment>
<dbReference type="GO" id="GO:0003954">
    <property type="term" value="F:NADH dehydrogenase activity"/>
    <property type="evidence" value="ECO:0007669"/>
    <property type="project" value="TreeGrafter"/>
</dbReference>
<dbReference type="PANTHER" id="PTHR11432">
    <property type="entry name" value="NADH DEHYDROGENASE SUBUNIT 1"/>
    <property type="match status" value="1"/>
</dbReference>
<dbReference type="InterPro" id="IPR001694">
    <property type="entry name" value="NADH_UbQ_OxRdtase_su1/FPO"/>
</dbReference>
<comment type="function">
    <text evidence="5">NDH-1 shuttles electrons from NADH, via FMN and iron-sulfur (Fe-S) centers, to quinones in the respiratory chain. The immediate electron acceptor for the enzyme in this species is believed to be ubiquinone. Couples the redox reaction to proton translocation (for every two electrons transferred, four hydrogen ions are translocated across the cytoplasmic membrane), and thus conserves the redox energy in a proton gradient. This subunit may bind ubiquinone.</text>
</comment>
<feature type="transmembrane region" description="Helical" evidence="5">
    <location>
        <begin position="40"/>
        <end position="60"/>
    </location>
</feature>
<evidence type="ECO:0000256" key="6">
    <source>
        <dbReference type="RuleBase" id="RU000471"/>
    </source>
</evidence>
<dbReference type="GO" id="GO:0048038">
    <property type="term" value="F:quinone binding"/>
    <property type="evidence" value="ECO:0007669"/>
    <property type="project" value="UniProtKB-KW"/>
</dbReference>
<evidence type="ECO:0000256" key="4">
    <source>
        <dbReference type="ARBA" id="ARBA00023136"/>
    </source>
</evidence>
<dbReference type="Pfam" id="PF00146">
    <property type="entry name" value="NADHdh"/>
    <property type="match status" value="1"/>
</dbReference>
<dbReference type="EMBL" id="FNCP01000001">
    <property type="protein sequence ID" value="SDG08549.1"/>
    <property type="molecule type" value="Genomic_DNA"/>
</dbReference>
<dbReference type="AlphaFoldDB" id="A0A1G7REE6"/>
<dbReference type="GO" id="GO:0009060">
    <property type="term" value="P:aerobic respiration"/>
    <property type="evidence" value="ECO:0007669"/>
    <property type="project" value="TreeGrafter"/>
</dbReference>
<organism evidence="7 8">
    <name type="scientific">Desulfosporosinus hippei DSM 8344</name>
    <dbReference type="NCBI Taxonomy" id="1121419"/>
    <lineage>
        <taxon>Bacteria</taxon>
        <taxon>Bacillati</taxon>
        <taxon>Bacillota</taxon>
        <taxon>Clostridia</taxon>
        <taxon>Eubacteriales</taxon>
        <taxon>Desulfitobacteriaceae</taxon>
        <taxon>Desulfosporosinus</taxon>
    </lineage>
</organism>
<proteinExistence type="inferred from homology"/>
<comment type="similarity">
    <text evidence="5 6">Belongs to the complex I subunit 1 family.</text>
</comment>
<evidence type="ECO:0000256" key="3">
    <source>
        <dbReference type="ARBA" id="ARBA00022989"/>
    </source>
</evidence>
<dbReference type="EC" id="7.1.1.-" evidence="5"/>
<comment type="subcellular location">
    <subcellularLocation>
        <location evidence="5 6">Cell membrane</location>
        <topology evidence="5 6">Multi-pass membrane protein</topology>
    </subcellularLocation>
    <subcellularLocation>
        <location evidence="1">Membrane</location>
        <topology evidence="1">Multi-pass membrane protein</topology>
    </subcellularLocation>
</comment>
<feature type="transmembrane region" description="Helical" evidence="5">
    <location>
        <begin position="293"/>
        <end position="315"/>
    </location>
</feature>
<feature type="transmembrane region" description="Helical" evidence="5">
    <location>
        <begin position="110"/>
        <end position="129"/>
    </location>
</feature>